<protein>
    <submittedName>
        <fullName evidence="9">Uncharacterized protein LOC112682063</fullName>
    </submittedName>
</protein>
<keyword evidence="4" id="KW-0539">Nucleus</keyword>
<feature type="compositionally biased region" description="Basic residues" evidence="5">
    <location>
        <begin position="704"/>
        <end position="716"/>
    </location>
</feature>
<sequence>MLKNDDNSVIEVDVHNDKIKKLPANINFYFQVYCNSDDLSWSVDESSYLTEGDLDVPLFSEVINDEHKKNNKEVLIPLKKLENSFSGQENLEELGIEENSNLPVAKKLKRSLDGDIPNSKIINIDEINLLDMKLKSKLREEVILNKNINKDQDINETNLISINSCKLPDLTHLTDIYGPSCSKDFCSLPGPSNYSKSLNLPNSFDAKLNDSASDENIVEDTSYLLDFFKECFLKDSIVPMAVPGDIEVTQLEECDYFKFKEKSLGLENDNENSDQEESNDFIEDSDVVNSEIIYNIDLNEHYKQMDILVQKISETPDNLTVLHECMRLPPIPQIEHQQKTFSTEERLMFKNGCSKYDYQIDRDDWTKIMVKRAVIFTAHAGFNIANEESLYVLADVMIDYIKRIAVIMKKYFDIQSNCSYPTSVDPINLTLQEIGVEGGIRELLQHYKNDVFDRRDKLINKCQHLQKIIDQYIERMKLDNSIINHYVTNEDFTDETIPSEIILQNNENVPLPDNNETESVVEVNAEFRSLLEENQNEIQSTTEENIANTELKLTEPVFIDNISDMEPKMDNNLKNIISITDDSMEIRDRKINNIKTVNTKIMDIDLLKPLTFSADNDIITNENRLCENECFTKLDKEKILKMWKPSCESYSERKKKRKLLDRTEVEQMMVNLYPDIYPRAPKEMSELEKGFEIFKKTLLERKKASKNARSSKKKKKKAEDNLTSNQTIIFSSDSDRKKAIILDSNNTNHNFPDNNLNVSDND</sequence>
<evidence type="ECO:0000313" key="9">
    <source>
        <dbReference type="RefSeq" id="XP_025408310.1"/>
    </source>
</evidence>
<dbReference type="RefSeq" id="XP_025408310.1">
    <property type="nucleotide sequence ID" value="XM_025552525.1"/>
</dbReference>
<dbReference type="Proteomes" id="UP000694846">
    <property type="component" value="Unplaced"/>
</dbReference>
<dbReference type="PANTHER" id="PTHR28598">
    <property type="entry name" value="STAGA COMPLEX 65 SUBUNIT GAMMA"/>
    <property type="match status" value="1"/>
</dbReference>
<reference evidence="7" key="1">
    <citation type="submission" date="2018-04" db="EMBL/GenBank/DDBJ databases">
        <title>Transcriptome assembly of Sipha flava.</title>
        <authorList>
            <person name="Scully E.D."/>
            <person name="Geib S.M."/>
            <person name="Palmer N.A."/>
            <person name="Koch K."/>
            <person name="Bradshaw J."/>
            <person name="Heng-Moss T."/>
            <person name="Sarath G."/>
        </authorList>
    </citation>
    <scope>NUCLEOTIDE SEQUENCE</scope>
</reference>
<keyword evidence="8" id="KW-1185">Reference proteome</keyword>
<evidence type="ECO:0000256" key="2">
    <source>
        <dbReference type="ARBA" id="ARBA00023015"/>
    </source>
</evidence>
<feature type="region of interest" description="Disordered" evidence="5">
    <location>
        <begin position="704"/>
        <end position="728"/>
    </location>
</feature>
<name>A0A2S2Q0Y7_9HEMI</name>
<dbReference type="GO" id="GO:0000124">
    <property type="term" value="C:SAGA complex"/>
    <property type="evidence" value="ECO:0007669"/>
    <property type="project" value="InterPro"/>
</dbReference>
<evidence type="ECO:0000256" key="3">
    <source>
        <dbReference type="ARBA" id="ARBA00023163"/>
    </source>
</evidence>
<feature type="domain" description="Bromodomain associated" evidence="6">
    <location>
        <begin position="376"/>
        <end position="436"/>
    </location>
</feature>
<dbReference type="CDD" id="cd06847">
    <property type="entry name" value="HFD_SUPT7L"/>
    <property type="match status" value="1"/>
</dbReference>
<dbReference type="PANTHER" id="PTHR28598:SF1">
    <property type="entry name" value="STAGA COMPLEX 65 SUBUNIT GAMMA"/>
    <property type="match status" value="1"/>
</dbReference>
<comment type="subcellular location">
    <subcellularLocation>
        <location evidence="1">Nucleus</location>
    </subcellularLocation>
</comment>
<dbReference type="GeneID" id="112682063"/>
<dbReference type="OrthoDB" id="6611319at2759"/>
<accession>A0A2S2Q0Y7</accession>
<dbReference type="EMBL" id="GGMS01002146">
    <property type="protein sequence ID" value="MBY71349.1"/>
    <property type="molecule type" value="Transcribed_RNA"/>
</dbReference>
<evidence type="ECO:0000256" key="4">
    <source>
        <dbReference type="ARBA" id="ARBA00023242"/>
    </source>
</evidence>
<dbReference type="InterPro" id="IPR006565">
    <property type="entry name" value="BTP"/>
</dbReference>
<evidence type="ECO:0000313" key="7">
    <source>
        <dbReference type="EMBL" id="MBY71349.1"/>
    </source>
</evidence>
<keyword evidence="2" id="KW-0805">Transcription regulation</keyword>
<evidence type="ECO:0000259" key="6">
    <source>
        <dbReference type="Pfam" id="PF07524"/>
    </source>
</evidence>
<organism evidence="7">
    <name type="scientific">Sipha flava</name>
    <name type="common">yellow sugarcane aphid</name>
    <dbReference type="NCBI Taxonomy" id="143950"/>
    <lineage>
        <taxon>Eukaryota</taxon>
        <taxon>Metazoa</taxon>
        <taxon>Ecdysozoa</taxon>
        <taxon>Arthropoda</taxon>
        <taxon>Hexapoda</taxon>
        <taxon>Insecta</taxon>
        <taxon>Pterygota</taxon>
        <taxon>Neoptera</taxon>
        <taxon>Paraneoptera</taxon>
        <taxon>Hemiptera</taxon>
        <taxon>Sternorrhyncha</taxon>
        <taxon>Aphidomorpha</taxon>
        <taxon>Aphidoidea</taxon>
        <taxon>Aphididae</taxon>
        <taxon>Sipha</taxon>
    </lineage>
</organism>
<dbReference type="Pfam" id="PF07524">
    <property type="entry name" value="Bromo_TP"/>
    <property type="match status" value="1"/>
</dbReference>
<dbReference type="AlphaFoldDB" id="A0A2S2Q0Y7"/>
<evidence type="ECO:0000256" key="1">
    <source>
        <dbReference type="ARBA" id="ARBA00004123"/>
    </source>
</evidence>
<keyword evidence="3" id="KW-0804">Transcription</keyword>
<evidence type="ECO:0000256" key="5">
    <source>
        <dbReference type="SAM" id="MobiDB-lite"/>
    </source>
</evidence>
<reference evidence="9" key="2">
    <citation type="submission" date="2025-04" db="UniProtKB">
        <authorList>
            <consortium name="RefSeq"/>
        </authorList>
    </citation>
    <scope>IDENTIFICATION</scope>
    <source>
        <tissue evidence="9">Whole body</tissue>
    </source>
</reference>
<dbReference type="GO" id="GO:0005634">
    <property type="term" value="C:nucleus"/>
    <property type="evidence" value="ECO:0007669"/>
    <property type="project" value="UniProtKB-SubCell"/>
</dbReference>
<dbReference type="InterPro" id="IPR039460">
    <property type="entry name" value="SUPT7L/Spt7"/>
</dbReference>
<gene>
    <name evidence="9" type="primary">LOC112682063</name>
    <name evidence="7" type="ORF">g.144758</name>
</gene>
<dbReference type="GO" id="GO:0003713">
    <property type="term" value="F:transcription coactivator activity"/>
    <property type="evidence" value="ECO:0007669"/>
    <property type="project" value="TreeGrafter"/>
</dbReference>
<evidence type="ECO:0000313" key="8">
    <source>
        <dbReference type="Proteomes" id="UP000694846"/>
    </source>
</evidence>
<proteinExistence type="predicted"/>